<dbReference type="Proteomes" id="UP001272242">
    <property type="component" value="Unassembled WGS sequence"/>
</dbReference>
<dbReference type="SUPFAM" id="SSF51730">
    <property type="entry name" value="FAD-linked oxidoreductase"/>
    <property type="match status" value="1"/>
</dbReference>
<evidence type="ECO:0000256" key="4">
    <source>
        <dbReference type="ARBA" id="ARBA00023027"/>
    </source>
</evidence>
<dbReference type="InterPro" id="IPR016162">
    <property type="entry name" value="Ald_DH_N"/>
</dbReference>
<dbReference type="Pfam" id="PF18083">
    <property type="entry name" value="PutA_N"/>
    <property type="match status" value="1"/>
</dbReference>
<dbReference type="InterPro" id="IPR016160">
    <property type="entry name" value="Ald_DH_CS_CYS"/>
</dbReference>
<dbReference type="InterPro" id="IPR029041">
    <property type="entry name" value="FAD-linked_oxidoreductase-like"/>
</dbReference>
<keyword evidence="3 7" id="KW-0560">Oxidoreductase</keyword>
<evidence type="ECO:0000256" key="2">
    <source>
        <dbReference type="ARBA" id="ARBA00012884"/>
    </source>
</evidence>
<comment type="pathway">
    <text evidence="1">Amino-acid degradation; L-proline degradation into L-glutamate; L-glutamate from L-proline: step 2/2.</text>
</comment>
<dbReference type="InterPro" id="IPR041514">
    <property type="entry name" value="PutA_N"/>
</dbReference>
<comment type="caution">
    <text evidence="12">The sequence shown here is derived from an EMBL/GenBank/DDBJ whole genome shotgun (WGS) entry which is preliminary data.</text>
</comment>
<keyword evidence="4" id="KW-0520">NAD</keyword>
<feature type="region of interest" description="Disordered" evidence="8">
    <location>
        <begin position="454"/>
        <end position="499"/>
    </location>
</feature>
<dbReference type="NCBIfam" id="TIGR01237">
    <property type="entry name" value="D1pyr5carbox2"/>
    <property type="match status" value="1"/>
</dbReference>
<keyword evidence="13" id="KW-1185">Reference proteome</keyword>
<dbReference type="Gene3D" id="3.40.309.10">
    <property type="entry name" value="Aldehyde Dehydrogenase, Chain A, domain 2"/>
    <property type="match status" value="1"/>
</dbReference>
<dbReference type="EMBL" id="JAXBLV010000066">
    <property type="protein sequence ID" value="MDY3558936.1"/>
    <property type="molecule type" value="Genomic_DNA"/>
</dbReference>
<feature type="active site" evidence="6">
    <location>
        <position position="777"/>
    </location>
</feature>
<dbReference type="PANTHER" id="PTHR42862:SF1">
    <property type="entry name" value="DELTA-1-PYRROLINE-5-CARBOXYLATE DEHYDROGENASE 2, ISOFORM A-RELATED"/>
    <property type="match status" value="1"/>
</dbReference>
<dbReference type="Pfam" id="PF00171">
    <property type="entry name" value="Aldedh"/>
    <property type="match status" value="1"/>
</dbReference>
<feature type="domain" description="Proline utilization A N-terminal" evidence="11">
    <location>
        <begin position="9"/>
        <end position="121"/>
    </location>
</feature>
<dbReference type="InterPro" id="IPR005932">
    <property type="entry name" value="RocA"/>
</dbReference>
<feature type="domain" description="Proline dehydrogenase" evidence="10">
    <location>
        <begin position="132"/>
        <end position="437"/>
    </location>
</feature>
<evidence type="ECO:0000256" key="5">
    <source>
        <dbReference type="ARBA" id="ARBA00048142"/>
    </source>
</evidence>
<evidence type="ECO:0000259" key="9">
    <source>
        <dbReference type="Pfam" id="PF00171"/>
    </source>
</evidence>
<dbReference type="Pfam" id="PF01619">
    <property type="entry name" value="Pro_dh"/>
    <property type="match status" value="1"/>
</dbReference>
<accession>A0ABU5EUE9</accession>
<name>A0ABU5EUE9_9BACT</name>
<dbReference type="Gene3D" id="3.20.20.220">
    <property type="match status" value="1"/>
</dbReference>
<dbReference type="NCBIfam" id="NF002852">
    <property type="entry name" value="PRK03137.1"/>
    <property type="match status" value="1"/>
</dbReference>
<sequence>MSSTVTSLDERTKEYGREIFARLNRQGPVLFTRAWVEDKLMGLGMHDPALKVQLFRFVDTLPYLKEPKEVARHLREYLNEAKDELPWWVRLGTKLIPDRGILGQGLAFASQKGAEQMARKFIAGSNVQEAVAAVHQMRTRRLAFTIDLLGEATITEVEADHVQKQYLDLLAGLTREVNDWPEEPTIDRDDRGPIPRVNVSVKLSALFSQFDPIDPAGTSRAVCRRLRPILSLAKQTGAFVNFDMEQHSFKDVTLQIFRDILTEPEFRDWPHVGIAIQAYLTDTEADLQALLAWARDVRKCPVWIRLVKGAYWDYETVVAAQNHWPVPVFTKKWQSDANFEKLTEFLLANVEWLVPAFGSHNIRSISHALAVAEKLGVPPRRYEFQMLYGMADPIKEAIQSLGHRVRIYTPYGQLLPGMAYLVRRLLENSSNDSFLRQGFAEGLAEELLLLDPNAHAAPPSHAAPTNHTEPMSHTEHAGTQNGHLPPARGAHAPRSPFANEPLTDFSVAASRNAMSAALDQVRKELGRTYPIVIDNKPQPVGAVLARENPSRKSEVLGKVAMATAEQANRAVASCLAAFDGWRDTPLAERTGLLRRLAEQFRKRRFELSAWIVLETGKPWRESDADVAEAIDFCEYYAIEMEKLGAPQARDVPGEDNRYFYEPRGVAVVIAPWNFPLAILAGMATAALVAGNTVVLKPAEQSGIIGAKLMECLQAAGAPPGVVNFLPGDGDVIGPPLVQHPDVALIAFTGSLKVALLINEQASKTPGGQNFVKKVIAEMGGKNAVIVDSDADLDEAVKGVVDSAFGYGGQKCSAGSRAIVLDGIYDQFLNRLVEATKSLAVKAADDPGCSLGPVIDAEARDRILKFIEAGKRESRLAHQTDLGALAEQGYFVPPTIFADVPETAGVAQEEIFGPVLSVIRAKDLDDALRIANGTKYALTGGCYSRSPSHLEKVKRKFRVGNLYINRKCTGALVDRQPFGGFKLSGIGSKAGGPDYLLQFVLPRTITENQMRRGFAPEAVAGE</sequence>
<comment type="similarity">
    <text evidence="7">Belongs to the aldehyde dehydrogenase family.</text>
</comment>
<proteinExistence type="inferred from homology"/>
<evidence type="ECO:0000256" key="1">
    <source>
        <dbReference type="ARBA" id="ARBA00004786"/>
    </source>
</evidence>
<dbReference type="GO" id="GO:0003842">
    <property type="term" value="F:L-glutamate gamma-semialdehyde dehydrogenase activity"/>
    <property type="evidence" value="ECO:0007669"/>
    <property type="project" value="UniProtKB-EC"/>
</dbReference>
<reference evidence="13" key="1">
    <citation type="journal article" date="2023" name="Mar. Drugs">
        <title>Gemmata algarum, a Novel Planctomycete Isolated from an Algal Mat, Displays Antimicrobial Activity.</title>
        <authorList>
            <person name="Kumar G."/>
            <person name="Kallscheuer N."/>
            <person name="Kashif M."/>
            <person name="Ahamad S."/>
            <person name="Jagadeeshwari U."/>
            <person name="Pannikurungottu S."/>
            <person name="Haufschild T."/>
            <person name="Kabuu M."/>
            <person name="Sasikala C."/>
            <person name="Jogler C."/>
            <person name="Ramana C."/>
        </authorList>
    </citation>
    <scope>NUCLEOTIDE SEQUENCE [LARGE SCALE GENOMIC DNA]</scope>
    <source>
        <strain evidence="13">JC673</strain>
    </source>
</reference>
<dbReference type="InterPro" id="IPR002872">
    <property type="entry name" value="Proline_DH_dom"/>
</dbReference>
<dbReference type="InterPro" id="IPR015590">
    <property type="entry name" value="Aldehyde_DH_dom"/>
</dbReference>
<evidence type="ECO:0000313" key="12">
    <source>
        <dbReference type="EMBL" id="MDY3558936.1"/>
    </source>
</evidence>
<evidence type="ECO:0000256" key="6">
    <source>
        <dbReference type="PROSITE-ProRule" id="PRU10007"/>
    </source>
</evidence>
<feature type="compositionally biased region" description="Low complexity" evidence="8">
    <location>
        <begin position="454"/>
        <end position="468"/>
    </location>
</feature>
<gene>
    <name evidence="12" type="primary">pruA</name>
    <name evidence="12" type="ORF">R5W23_006112</name>
</gene>
<comment type="catalytic activity">
    <reaction evidence="5">
        <text>L-glutamate 5-semialdehyde + NAD(+) + H2O = L-glutamate + NADH + 2 H(+)</text>
        <dbReference type="Rhea" id="RHEA:30235"/>
        <dbReference type="ChEBI" id="CHEBI:15377"/>
        <dbReference type="ChEBI" id="CHEBI:15378"/>
        <dbReference type="ChEBI" id="CHEBI:29985"/>
        <dbReference type="ChEBI" id="CHEBI:57540"/>
        <dbReference type="ChEBI" id="CHEBI:57945"/>
        <dbReference type="ChEBI" id="CHEBI:58066"/>
        <dbReference type="EC" id="1.2.1.88"/>
    </reaction>
</comment>
<dbReference type="Gene3D" id="3.40.605.10">
    <property type="entry name" value="Aldehyde Dehydrogenase, Chain A, domain 1"/>
    <property type="match status" value="1"/>
</dbReference>
<protein>
    <recommendedName>
        <fullName evidence="2">L-glutamate gamma-semialdehyde dehydrogenase</fullName>
        <ecNumber evidence="2">1.2.1.88</ecNumber>
    </recommendedName>
</protein>
<dbReference type="InterPro" id="IPR029510">
    <property type="entry name" value="Ald_DH_CS_GLU"/>
</dbReference>
<dbReference type="InterPro" id="IPR016161">
    <property type="entry name" value="Ald_DH/histidinol_DH"/>
</dbReference>
<organism evidence="12 13">
    <name type="scientific">Gemmata algarum</name>
    <dbReference type="NCBI Taxonomy" id="2975278"/>
    <lineage>
        <taxon>Bacteria</taxon>
        <taxon>Pseudomonadati</taxon>
        <taxon>Planctomycetota</taxon>
        <taxon>Planctomycetia</taxon>
        <taxon>Gemmatales</taxon>
        <taxon>Gemmataceae</taxon>
        <taxon>Gemmata</taxon>
    </lineage>
</organism>
<dbReference type="InterPro" id="IPR050485">
    <property type="entry name" value="Proline_metab_enzyme"/>
</dbReference>
<evidence type="ECO:0000313" key="13">
    <source>
        <dbReference type="Proteomes" id="UP001272242"/>
    </source>
</evidence>
<evidence type="ECO:0000256" key="3">
    <source>
        <dbReference type="ARBA" id="ARBA00023002"/>
    </source>
</evidence>
<feature type="domain" description="Aldehyde dehydrogenase" evidence="9">
    <location>
        <begin position="546"/>
        <end position="1002"/>
    </location>
</feature>
<evidence type="ECO:0000256" key="7">
    <source>
        <dbReference type="RuleBase" id="RU003345"/>
    </source>
</evidence>
<dbReference type="InterPro" id="IPR025703">
    <property type="entry name" value="Bifunct_PutA"/>
</dbReference>
<evidence type="ECO:0000259" key="10">
    <source>
        <dbReference type="Pfam" id="PF01619"/>
    </source>
</evidence>
<dbReference type="PANTHER" id="PTHR42862">
    <property type="entry name" value="DELTA-1-PYRROLINE-5-CARBOXYLATE DEHYDROGENASE 1, ISOFORM A-RELATED"/>
    <property type="match status" value="1"/>
</dbReference>
<dbReference type="CDD" id="cd07124">
    <property type="entry name" value="ALDH_PutA-P5CDH-RocA"/>
    <property type="match status" value="1"/>
</dbReference>
<dbReference type="PIRSF" id="PIRSF000197">
    <property type="entry name" value="Bifunct_PutA"/>
    <property type="match status" value="1"/>
</dbReference>
<dbReference type="SUPFAM" id="SSF53720">
    <property type="entry name" value="ALDH-like"/>
    <property type="match status" value="1"/>
</dbReference>
<evidence type="ECO:0000259" key="11">
    <source>
        <dbReference type="Pfam" id="PF18083"/>
    </source>
</evidence>
<evidence type="ECO:0000256" key="8">
    <source>
        <dbReference type="SAM" id="MobiDB-lite"/>
    </source>
</evidence>
<dbReference type="PROSITE" id="PS00070">
    <property type="entry name" value="ALDEHYDE_DEHYDR_CYS"/>
    <property type="match status" value="1"/>
</dbReference>
<dbReference type="EC" id="1.2.1.88" evidence="2"/>
<dbReference type="InterPro" id="IPR016163">
    <property type="entry name" value="Ald_DH_C"/>
</dbReference>
<dbReference type="PROSITE" id="PS00687">
    <property type="entry name" value="ALDEHYDE_DEHYDR_GLU"/>
    <property type="match status" value="1"/>
</dbReference>
<dbReference type="RefSeq" id="WP_320685789.1">
    <property type="nucleotide sequence ID" value="NZ_JAXBLV010000066.1"/>
</dbReference>